<gene>
    <name evidence="2" type="ORF">SAMN05216218_10169</name>
</gene>
<feature type="region of interest" description="Disordered" evidence="1">
    <location>
        <begin position="120"/>
        <end position="175"/>
    </location>
</feature>
<name>A0A1G7F835_9EURY</name>
<dbReference type="OrthoDB" id="43988at2157"/>
<sequence>MYEFYGYYNDLLVRLHTESLRVADVHRAAAYDDEESHISLPTYVPRVSAMSLTNFLGRRREQSLRGPAYPAWLSYATGLVTGTVGVGPVLAETVADDGTARSVGNRRRSRLSAVSHSCWVRSSDAADSPTGPSWPGHGPSTSTSGSRPTPRRPTVTSPKPRRTERVVSSVVVVSG</sequence>
<evidence type="ECO:0000313" key="3">
    <source>
        <dbReference type="Proteomes" id="UP000199076"/>
    </source>
</evidence>
<dbReference type="EMBL" id="FNBK01000001">
    <property type="protein sequence ID" value="SDE72108.1"/>
    <property type="molecule type" value="Genomic_DNA"/>
</dbReference>
<accession>A0A1G7F835</accession>
<feature type="compositionally biased region" description="Low complexity" evidence="1">
    <location>
        <begin position="128"/>
        <end position="158"/>
    </location>
</feature>
<dbReference type="Proteomes" id="UP000199076">
    <property type="component" value="Unassembled WGS sequence"/>
</dbReference>
<proteinExistence type="predicted"/>
<evidence type="ECO:0000313" key="2">
    <source>
        <dbReference type="EMBL" id="SDE72108.1"/>
    </source>
</evidence>
<evidence type="ECO:0000256" key="1">
    <source>
        <dbReference type="SAM" id="MobiDB-lite"/>
    </source>
</evidence>
<feature type="compositionally biased region" description="Low complexity" evidence="1">
    <location>
        <begin position="166"/>
        <end position="175"/>
    </location>
</feature>
<organism evidence="2 3">
    <name type="scientific">Halorientalis regularis</name>
    <dbReference type="NCBI Taxonomy" id="660518"/>
    <lineage>
        <taxon>Archaea</taxon>
        <taxon>Methanobacteriati</taxon>
        <taxon>Methanobacteriota</taxon>
        <taxon>Stenosarchaea group</taxon>
        <taxon>Halobacteria</taxon>
        <taxon>Halobacteriales</taxon>
        <taxon>Haloarculaceae</taxon>
        <taxon>Halorientalis</taxon>
    </lineage>
</organism>
<dbReference type="STRING" id="660518.SAMN05216218_10169"/>
<dbReference type="AlphaFoldDB" id="A0A1G7F835"/>
<reference evidence="3" key="1">
    <citation type="submission" date="2016-10" db="EMBL/GenBank/DDBJ databases">
        <authorList>
            <person name="Varghese N."/>
            <person name="Submissions S."/>
        </authorList>
    </citation>
    <scope>NUCLEOTIDE SEQUENCE [LARGE SCALE GENOMIC DNA]</scope>
    <source>
        <strain evidence="3">IBRC-M 10760</strain>
    </source>
</reference>
<dbReference type="RefSeq" id="WP_092686470.1">
    <property type="nucleotide sequence ID" value="NZ_FNBK01000001.1"/>
</dbReference>
<protein>
    <submittedName>
        <fullName evidence="2">Uncharacterized protein</fullName>
    </submittedName>
</protein>
<keyword evidence="3" id="KW-1185">Reference proteome</keyword>